<feature type="compositionally biased region" description="Basic and acidic residues" evidence="2">
    <location>
        <begin position="381"/>
        <end position="394"/>
    </location>
</feature>
<dbReference type="SMART" id="SM00498">
    <property type="entry name" value="FH2"/>
    <property type="match status" value="1"/>
</dbReference>
<dbReference type="PANTHER" id="PTHR46345">
    <property type="entry name" value="INVERTED FORMIN-2"/>
    <property type="match status" value="1"/>
</dbReference>
<organism evidence="4 5">
    <name type="scientific">Hyalella azteca</name>
    <name type="common">Amphipod</name>
    <dbReference type="NCBI Taxonomy" id="294128"/>
    <lineage>
        <taxon>Eukaryota</taxon>
        <taxon>Metazoa</taxon>
        <taxon>Ecdysozoa</taxon>
        <taxon>Arthropoda</taxon>
        <taxon>Crustacea</taxon>
        <taxon>Multicrustacea</taxon>
        <taxon>Malacostraca</taxon>
        <taxon>Eumalacostraca</taxon>
        <taxon>Peracarida</taxon>
        <taxon>Amphipoda</taxon>
        <taxon>Senticaudata</taxon>
        <taxon>Talitrida</taxon>
        <taxon>Talitroidea</taxon>
        <taxon>Hyalellidae</taxon>
        <taxon>Hyalella</taxon>
    </lineage>
</organism>
<dbReference type="Pfam" id="PF02181">
    <property type="entry name" value="FH2"/>
    <property type="match status" value="1"/>
</dbReference>
<dbReference type="PROSITE" id="PS51444">
    <property type="entry name" value="FH2"/>
    <property type="match status" value="1"/>
</dbReference>
<dbReference type="PANTHER" id="PTHR46345:SF8">
    <property type="entry name" value="FORMIN 3, ISOFORM B"/>
    <property type="match status" value="1"/>
</dbReference>
<proteinExistence type="predicted"/>
<gene>
    <name evidence="5" type="primary">LOC108671508</name>
</gene>
<reference evidence="5" key="1">
    <citation type="submission" date="2025-08" db="UniProtKB">
        <authorList>
            <consortium name="RefSeq"/>
        </authorList>
    </citation>
    <scope>IDENTIFICATION</scope>
    <source>
        <tissue evidence="5">Whole organism</tissue>
    </source>
</reference>
<dbReference type="Gene3D" id="1.20.58.2220">
    <property type="entry name" value="Formin, FH2 domain"/>
    <property type="match status" value="1"/>
</dbReference>
<accession>A0A8B7NMX9</accession>
<dbReference type="KEGG" id="hazt:108671508"/>
<dbReference type="GeneID" id="108671508"/>
<feature type="domain" description="FH2" evidence="3">
    <location>
        <begin position="1"/>
        <end position="385"/>
    </location>
</feature>
<dbReference type="RefSeq" id="XP_018014551.1">
    <property type="nucleotide sequence ID" value="XM_018159062.2"/>
</dbReference>
<name>A0A8B7NMX9_HYAAZ</name>
<keyword evidence="4" id="KW-1185">Reference proteome</keyword>
<keyword evidence="1" id="KW-0175">Coiled coil</keyword>
<dbReference type="InterPro" id="IPR042201">
    <property type="entry name" value="FH2_Formin_sf"/>
</dbReference>
<dbReference type="OrthoDB" id="26518at2759"/>
<evidence type="ECO:0000256" key="1">
    <source>
        <dbReference type="SAM" id="Coils"/>
    </source>
</evidence>
<sequence>MRRLNWTKVQPSEESIWKEVVTRLDSDAKTSIDYAALESLFGQTEKTSADASDSVGSTPLPTKKKDSLIAFMDPKKSMNLNITLKAFKGTTEDVVAIIRNGDATKVDIDHLRSLFKVLPDKEEVDQAVEHEADASRLAPAEQFCLALSRVPMYSLRVSAMIQTGEVGPTVARLRPQLEGLLTAADVIHTSDSVKLFFAQVLALGNFINSGSYAGNAAGFSLATLARVWETRANEAGLTLLHHIVATCSQQPADLLAFTSQLACLQDVIGLSVEALAAEVQAQVAAVALTASQLQAAPPDVANTFIEPVTSCSMQLADLQQLVEQLEQRRLLLANYFSENEKKFRLEDCFAIFHNLCCKIADARKELERRAELKAKQLRHQQYQEERNKELERRQSLRQLADASSPRHPERRSRQADVKRQQEADSERLADVELRHKKRRVRKPGYLTSGADDACLLDQLLADISKANYTLRGSL</sequence>
<feature type="compositionally biased region" description="Basic and acidic residues" evidence="2">
    <location>
        <begin position="404"/>
        <end position="430"/>
    </location>
</feature>
<evidence type="ECO:0000256" key="2">
    <source>
        <dbReference type="SAM" id="MobiDB-lite"/>
    </source>
</evidence>
<evidence type="ECO:0000313" key="4">
    <source>
        <dbReference type="Proteomes" id="UP000694843"/>
    </source>
</evidence>
<protein>
    <submittedName>
        <fullName evidence="5">Inverted formin-2</fullName>
    </submittedName>
</protein>
<feature type="region of interest" description="Disordered" evidence="2">
    <location>
        <begin position="376"/>
        <end position="430"/>
    </location>
</feature>
<dbReference type="AlphaFoldDB" id="A0A8B7NMX9"/>
<dbReference type="Proteomes" id="UP000694843">
    <property type="component" value="Unplaced"/>
</dbReference>
<dbReference type="SUPFAM" id="SSF101447">
    <property type="entry name" value="Formin homology 2 domain (FH2 domain)"/>
    <property type="match status" value="1"/>
</dbReference>
<feature type="coiled-coil region" evidence="1">
    <location>
        <begin position="308"/>
        <end position="335"/>
    </location>
</feature>
<dbReference type="InterPro" id="IPR015425">
    <property type="entry name" value="FH2_Formin"/>
</dbReference>
<evidence type="ECO:0000313" key="5">
    <source>
        <dbReference type="RefSeq" id="XP_018014551.1"/>
    </source>
</evidence>
<dbReference type="OMA" id="CDHYGEN"/>
<evidence type="ECO:0000259" key="3">
    <source>
        <dbReference type="PROSITE" id="PS51444"/>
    </source>
</evidence>